<comment type="caution">
    <text evidence="2">The sequence shown here is derived from an EMBL/GenBank/DDBJ whole genome shotgun (WGS) entry which is preliminary data.</text>
</comment>
<feature type="compositionally biased region" description="Pro residues" evidence="1">
    <location>
        <begin position="314"/>
        <end position="325"/>
    </location>
</feature>
<accession>A0A9P5QAS6</accession>
<name>A0A9P5QAS6_9AGAR</name>
<feature type="compositionally biased region" description="Acidic residues" evidence="1">
    <location>
        <begin position="172"/>
        <end position="186"/>
    </location>
</feature>
<feature type="compositionally biased region" description="Basic and acidic residues" evidence="1">
    <location>
        <begin position="234"/>
        <end position="244"/>
    </location>
</feature>
<proteinExistence type="predicted"/>
<gene>
    <name evidence="2" type="ORF">BDP27DRAFT_1412391</name>
</gene>
<feature type="compositionally biased region" description="Low complexity" evidence="1">
    <location>
        <begin position="76"/>
        <end position="89"/>
    </location>
</feature>
<feature type="compositionally biased region" description="Polar residues" evidence="1">
    <location>
        <begin position="98"/>
        <end position="122"/>
    </location>
</feature>
<feature type="compositionally biased region" description="Polar residues" evidence="1">
    <location>
        <begin position="146"/>
        <end position="155"/>
    </location>
</feature>
<sequence length="325" mass="35361">MDNSKGRGSTMIYSNNMTLGLAIGSKSTRKNESTSPRLLRKPQSTAKILEKVLPTIPPWVLVDAIGINRSPPSPLSPSQSVPTLPSSPLNSPILYTPPTANSLTQVPASPTLSPSESESRSVQEAFRSLGRKSSRSEEPYFDIVIPSSNWNSADKSSAVLPSLPSAQKDEVDVQESEEEDRYEEESASSLSGSENTVESDSEKSVLSLSGSEDTADSNSESDLDPPWHYYNTPEIHEEPQETLRPHSLPSIRESSEDLEKPITVVRSRPLPTPPTTRKPRPPTLVLVSPPIRSSSLSPMHTGKIFSSRDRDLPSLPPSSPFPSKV</sequence>
<evidence type="ECO:0000313" key="2">
    <source>
        <dbReference type="EMBL" id="KAF9078399.1"/>
    </source>
</evidence>
<protein>
    <submittedName>
        <fullName evidence="2">Uncharacterized protein</fullName>
    </submittedName>
</protein>
<evidence type="ECO:0000313" key="3">
    <source>
        <dbReference type="Proteomes" id="UP000772434"/>
    </source>
</evidence>
<dbReference type="OrthoDB" id="3070058at2759"/>
<feature type="compositionally biased region" description="Acidic residues" evidence="1">
    <location>
        <begin position="213"/>
        <end position="223"/>
    </location>
</feature>
<dbReference type="AlphaFoldDB" id="A0A9P5QAS6"/>
<dbReference type="EMBL" id="JADNRY010000001">
    <property type="protein sequence ID" value="KAF9078399.1"/>
    <property type="molecule type" value="Genomic_DNA"/>
</dbReference>
<feature type="region of interest" description="Disordered" evidence="1">
    <location>
        <begin position="72"/>
        <end position="325"/>
    </location>
</feature>
<organism evidence="2 3">
    <name type="scientific">Rhodocollybia butyracea</name>
    <dbReference type="NCBI Taxonomy" id="206335"/>
    <lineage>
        <taxon>Eukaryota</taxon>
        <taxon>Fungi</taxon>
        <taxon>Dikarya</taxon>
        <taxon>Basidiomycota</taxon>
        <taxon>Agaricomycotina</taxon>
        <taxon>Agaricomycetes</taxon>
        <taxon>Agaricomycetidae</taxon>
        <taxon>Agaricales</taxon>
        <taxon>Marasmiineae</taxon>
        <taxon>Omphalotaceae</taxon>
        <taxon>Rhodocollybia</taxon>
    </lineage>
</organism>
<evidence type="ECO:0000256" key="1">
    <source>
        <dbReference type="SAM" id="MobiDB-lite"/>
    </source>
</evidence>
<reference evidence="2" key="1">
    <citation type="submission" date="2020-11" db="EMBL/GenBank/DDBJ databases">
        <authorList>
            <consortium name="DOE Joint Genome Institute"/>
            <person name="Ahrendt S."/>
            <person name="Riley R."/>
            <person name="Andreopoulos W."/>
            <person name="Labutti K."/>
            <person name="Pangilinan J."/>
            <person name="Ruiz-Duenas F.J."/>
            <person name="Barrasa J.M."/>
            <person name="Sanchez-Garcia M."/>
            <person name="Camarero S."/>
            <person name="Miyauchi S."/>
            <person name="Serrano A."/>
            <person name="Linde D."/>
            <person name="Babiker R."/>
            <person name="Drula E."/>
            <person name="Ayuso-Fernandez I."/>
            <person name="Pacheco R."/>
            <person name="Padilla G."/>
            <person name="Ferreira P."/>
            <person name="Barriuso J."/>
            <person name="Kellner H."/>
            <person name="Castanera R."/>
            <person name="Alfaro M."/>
            <person name="Ramirez L."/>
            <person name="Pisabarro A.G."/>
            <person name="Kuo A."/>
            <person name="Tritt A."/>
            <person name="Lipzen A."/>
            <person name="He G."/>
            <person name="Yan M."/>
            <person name="Ng V."/>
            <person name="Cullen D."/>
            <person name="Martin F."/>
            <person name="Rosso M.-N."/>
            <person name="Henrissat B."/>
            <person name="Hibbett D."/>
            <person name="Martinez A.T."/>
            <person name="Grigoriev I.V."/>
        </authorList>
    </citation>
    <scope>NUCLEOTIDE SEQUENCE</scope>
    <source>
        <strain evidence="2">AH 40177</strain>
    </source>
</reference>
<keyword evidence="3" id="KW-1185">Reference proteome</keyword>
<dbReference type="Proteomes" id="UP000772434">
    <property type="component" value="Unassembled WGS sequence"/>
</dbReference>